<dbReference type="RefSeq" id="WP_068725920.1">
    <property type="nucleotide sequence ID" value="NZ_LSKU01000001.1"/>
</dbReference>
<protein>
    <recommendedName>
        <fullName evidence="1">Hemerythrin-like domain-containing protein</fullName>
    </recommendedName>
</protein>
<dbReference type="GO" id="GO:0005886">
    <property type="term" value="C:plasma membrane"/>
    <property type="evidence" value="ECO:0007669"/>
    <property type="project" value="TreeGrafter"/>
</dbReference>
<dbReference type="OrthoDB" id="9792554at2"/>
<reference evidence="2 3" key="1">
    <citation type="submission" date="2016-02" db="EMBL/GenBank/DDBJ databases">
        <title>Draft Genome for Tepidibacillus decaturensis nov. sp. Strain Z9, an Anaerobic, Moderately Thermophilic and Heterotrophic Bacterium from Deep Subsurface of the Illinois Basin, USA.</title>
        <authorList>
            <person name="Dong Y."/>
            <person name="Chang J.Y."/>
            <person name="Sanford R."/>
            <person name="Fouke B.W."/>
        </authorList>
    </citation>
    <scope>NUCLEOTIDE SEQUENCE [LARGE SCALE GENOMIC DNA]</scope>
    <source>
        <strain evidence="2 3">Z9</strain>
    </source>
</reference>
<keyword evidence="3" id="KW-1185">Reference proteome</keyword>
<organism evidence="2 3">
    <name type="scientific">Tepidibacillus decaturensis</name>
    <dbReference type="NCBI Taxonomy" id="1413211"/>
    <lineage>
        <taxon>Bacteria</taxon>
        <taxon>Bacillati</taxon>
        <taxon>Bacillota</taxon>
        <taxon>Bacilli</taxon>
        <taxon>Bacillales</taxon>
        <taxon>Bacillaceae</taxon>
        <taxon>Tepidibacillus</taxon>
    </lineage>
</organism>
<sequence length="160" mass="18528">MNSLLQLFYEDHEHALMQLDQLHVHLEELRKGAEIERVKLQLIGFTKFLEVALDIHFVQEEQALFPLMSEKIGPNGPVMVMEREHDELRNAQKALKEELMKETPAKDVALKHAGLILQVLREHIHKENQILFPLSERILSLDEWKTAERIAGNIALGIKE</sequence>
<dbReference type="InterPro" id="IPR012312">
    <property type="entry name" value="Hemerythrin-like"/>
</dbReference>
<name>A0A135L652_9BACI</name>
<evidence type="ECO:0000259" key="1">
    <source>
        <dbReference type="Pfam" id="PF01814"/>
    </source>
</evidence>
<dbReference type="Pfam" id="PF01814">
    <property type="entry name" value="Hemerythrin"/>
    <property type="match status" value="1"/>
</dbReference>
<evidence type="ECO:0000313" key="2">
    <source>
        <dbReference type="EMBL" id="KXG44323.1"/>
    </source>
</evidence>
<dbReference type="Proteomes" id="UP000070352">
    <property type="component" value="Unassembled WGS sequence"/>
</dbReference>
<dbReference type="Gene3D" id="1.20.120.520">
    <property type="entry name" value="nmb1532 protein domain like"/>
    <property type="match status" value="1"/>
</dbReference>
<dbReference type="EMBL" id="LSKU01000001">
    <property type="protein sequence ID" value="KXG44323.1"/>
    <property type="molecule type" value="Genomic_DNA"/>
</dbReference>
<gene>
    <name evidence="2" type="ORF">U473_10115</name>
</gene>
<proteinExistence type="predicted"/>
<dbReference type="PANTHER" id="PTHR39966">
    <property type="entry name" value="BLL2471 PROTEIN-RELATED"/>
    <property type="match status" value="1"/>
</dbReference>
<dbReference type="PANTHER" id="PTHR39966:SF1">
    <property type="entry name" value="HEMERYTHRIN-LIKE DOMAIN-CONTAINING PROTEIN"/>
    <property type="match status" value="1"/>
</dbReference>
<dbReference type="AlphaFoldDB" id="A0A135L652"/>
<accession>A0A135L652</accession>
<evidence type="ECO:0000313" key="3">
    <source>
        <dbReference type="Proteomes" id="UP000070352"/>
    </source>
</evidence>
<feature type="domain" description="Hemerythrin-like" evidence="1">
    <location>
        <begin position="5"/>
        <end position="134"/>
    </location>
</feature>
<comment type="caution">
    <text evidence="2">The sequence shown here is derived from an EMBL/GenBank/DDBJ whole genome shotgun (WGS) entry which is preliminary data.</text>
</comment>